<keyword evidence="9" id="KW-0573">Peptidoglycan synthesis</keyword>
<dbReference type="InterPro" id="IPR032109">
    <property type="entry name" value="Big_3_5"/>
</dbReference>
<dbReference type="SUPFAM" id="SSF53955">
    <property type="entry name" value="Lysozyme-like"/>
    <property type="match status" value="1"/>
</dbReference>
<keyword evidence="15" id="KW-1133">Transmembrane helix</keyword>
<gene>
    <name evidence="19" type="ORF">GII36_04920</name>
</gene>
<evidence type="ECO:0000256" key="10">
    <source>
        <dbReference type="ARBA" id="ARBA00023268"/>
    </source>
</evidence>
<dbReference type="GO" id="GO:0008955">
    <property type="term" value="F:peptidoglycan glycosyltransferase activity"/>
    <property type="evidence" value="ECO:0007669"/>
    <property type="project" value="UniProtKB-EC"/>
</dbReference>
<evidence type="ECO:0000256" key="15">
    <source>
        <dbReference type="SAM" id="Phobius"/>
    </source>
</evidence>
<keyword evidence="8" id="KW-0133">Cell shape</keyword>
<evidence type="ECO:0000259" key="16">
    <source>
        <dbReference type="Pfam" id="PF00905"/>
    </source>
</evidence>
<dbReference type="Gene3D" id="3.40.710.10">
    <property type="entry name" value="DD-peptidase/beta-lactamase superfamily"/>
    <property type="match status" value="1"/>
</dbReference>
<dbReference type="GO" id="GO:0008658">
    <property type="term" value="F:penicillin binding"/>
    <property type="evidence" value="ECO:0007669"/>
    <property type="project" value="InterPro"/>
</dbReference>
<dbReference type="InterPro" id="IPR001264">
    <property type="entry name" value="Glyco_trans_51"/>
</dbReference>
<dbReference type="GO" id="GO:0071555">
    <property type="term" value="P:cell wall organization"/>
    <property type="evidence" value="ECO:0007669"/>
    <property type="project" value="UniProtKB-KW"/>
</dbReference>
<reference evidence="19" key="1">
    <citation type="journal article" date="2021" name="Nat. Microbiol.">
        <title>Cocultivation of an ultrasmall environmental parasitic bacterium with lytic ability against bacteria associated with wastewater foams.</title>
        <authorList>
            <person name="Batinovic S."/>
            <person name="Rose J.J.A."/>
            <person name="Ratcliffe J."/>
            <person name="Seviour R.J."/>
            <person name="Petrovski S."/>
        </authorList>
    </citation>
    <scope>NUCLEOTIDE SEQUENCE</scope>
    <source>
        <strain evidence="19">JR1</strain>
    </source>
</reference>
<keyword evidence="11" id="KW-0961">Cell wall biogenesis/degradation</keyword>
<evidence type="ECO:0000313" key="19">
    <source>
        <dbReference type="EMBL" id="QHN43163.1"/>
    </source>
</evidence>
<evidence type="ECO:0000256" key="3">
    <source>
        <dbReference type="ARBA" id="ARBA00022645"/>
    </source>
</evidence>
<evidence type="ECO:0000256" key="13">
    <source>
        <dbReference type="ARBA" id="ARBA00049902"/>
    </source>
</evidence>
<dbReference type="EMBL" id="CP045921">
    <property type="protein sequence ID" value="QHN43163.1"/>
    <property type="molecule type" value="Genomic_DNA"/>
</dbReference>
<evidence type="ECO:0000256" key="1">
    <source>
        <dbReference type="ARBA" id="ARBA00007090"/>
    </source>
</evidence>
<keyword evidence="3" id="KW-0121">Carboxypeptidase</keyword>
<dbReference type="Pfam" id="PF00912">
    <property type="entry name" value="Transgly"/>
    <property type="match status" value="1"/>
</dbReference>
<feature type="domain" description="Bacterial Ig-like" evidence="18">
    <location>
        <begin position="708"/>
        <end position="786"/>
    </location>
</feature>
<keyword evidence="5" id="KW-0328">Glycosyltransferase</keyword>
<name>A0A857MKT0_9BACT</name>
<dbReference type="FunFam" id="1.10.3810.10:FF:000001">
    <property type="entry name" value="Penicillin-binding protein 1A"/>
    <property type="match status" value="1"/>
</dbReference>
<dbReference type="GO" id="GO:0030288">
    <property type="term" value="C:outer membrane-bounded periplasmic space"/>
    <property type="evidence" value="ECO:0007669"/>
    <property type="project" value="TreeGrafter"/>
</dbReference>
<dbReference type="InterPro" id="IPR036950">
    <property type="entry name" value="PBP_transglycosylase"/>
</dbReference>
<evidence type="ECO:0000256" key="6">
    <source>
        <dbReference type="ARBA" id="ARBA00022679"/>
    </source>
</evidence>
<evidence type="ECO:0000256" key="9">
    <source>
        <dbReference type="ARBA" id="ARBA00022984"/>
    </source>
</evidence>
<feature type="domain" description="Penicillin-binding protein transpeptidase" evidence="16">
    <location>
        <begin position="351"/>
        <end position="622"/>
    </location>
</feature>
<evidence type="ECO:0000313" key="20">
    <source>
        <dbReference type="Proteomes" id="UP001059824"/>
    </source>
</evidence>
<dbReference type="GO" id="GO:0009002">
    <property type="term" value="F:serine-type D-Ala-D-Ala carboxypeptidase activity"/>
    <property type="evidence" value="ECO:0007669"/>
    <property type="project" value="UniProtKB-EC"/>
</dbReference>
<keyword evidence="20" id="KW-1185">Reference proteome</keyword>
<dbReference type="GO" id="GO:0006508">
    <property type="term" value="P:proteolysis"/>
    <property type="evidence" value="ECO:0007669"/>
    <property type="project" value="UniProtKB-KW"/>
</dbReference>
<evidence type="ECO:0000259" key="18">
    <source>
        <dbReference type="Pfam" id="PF16640"/>
    </source>
</evidence>
<dbReference type="InterPro" id="IPR050396">
    <property type="entry name" value="Glycosyltr_51/Transpeptidase"/>
</dbReference>
<keyword evidence="4" id="KW-0645">Protease</keyword>
<dbReference type="InterPro" id="IPR012338">
    <property type="entry name" value="Beta-lactam/transpept-like"/>
</dbReference>
<evidence type="ECO:0000256" key="8">
    <source>
        <dbReference type="ARBA" id="ARBA00022960"/>
    </source>
</evidence>
<sequence length="814" mass="87829">MRRVGKYTKQRKTRAAWLTVNTYILWFRNLKRWQKISVIVTPILIVLILIPLLTYLYFARDISDKERLMNRNNTGIVLTDVHGTTIYESGRAKHRDLVPLSEMNDTTKKALLASEDKDFYNHGGFSFVSMLGAVYGNVVTGGKNYGGSTLTQQLAKNTLLTDQKSYLRKFQELSVSIAIEQTYSKDEILEMYLNSAFFGGNAFGIGDAARTFFNKSPKDLTLAESAMIIGVLPAPNAYSPIYGEMKYAKERQETVLNRMLKNGFITQAEKDQALAQQLAFAAPESSTDNSPAPHFAEMVLADLNKRYGEEKVARSGYQVKTTLDLNMQAELQDNINKNMTAIRRSGGSNAAAVAIDPKTGAIRALIGSYDWNDEQDGKVNMVTSARQPGSSFKPIYYAAAMADGVINPATILKDEPINIDGYQPKNALRNYNGNVTVRKALNWSLNIPAVKVMQQYGVDKSIEAANRMGIDTIQKKNNYGLSLALGAGEAKLLDMTHAYAGFANGGDQKQVAYEEEIKTKYDQIIYKNKEQSKRVISEEGAFLISNVLSDNQARSGMFGSSLSLSGNKKAAVKTGTTDENRDAWTIGYTPSITVGVWVGNNDNTEMSSGGGSLAGPIWRNSMNDIVTESGDPFKAPSGVVQKDTCYGTGKLASTSGGNTYKEYYLSSALPEVGCNVQTQQRQEEKPKEEEQDTSKPVETSLSVAGSPNGSAPVGTSVTFTASVSAADATGTVTFMIDGASLGSATVSGGKASITSSSLPVGTHQLSATFTSSDPTKFKSATSSSATYLITTNSSSSGNNGNAGTNGQSTTGGAR</sequence>
<evidence type="ECO:0000256" key="4">
    <source>
        <dbReference type="ARBA" id="ARBA00022670"/>
    </source>
</evidence>
<dbReference type="KEGG" id="mama:GII36_04920"/>
<comment type="similarity">
    <text evidence="1">In the C-terminal section; belongs to the transpeptidase family.</text>
</comment>
<dbReference type="RefSeq" id="WP_260763074.1">
    <property type="nucleotide sequence ID" value="NZ_CP045921.1"/>
</dbReference>
<dbReference type="AlphaFoldDB" id="A0A857MKT0"/>
<keyword evidence="7" id="KW-0378">Hydrolase</keyword>
<keyword evidence="15" id="KW-0472">Membrane</keyword>
<dbReference type="PANTHER" id="PTHR32282:SF15">
    <property type="entry name" value="PENICILLIN-BINDING PROTEIN 1C"/>
    <property type="match status" value="1"/>
</dbReference>
<evidence type="ECO:0000256" key="5">
    <source>
        <dbReference type="ARBA" id="ARBA00022676"/>
    </source>
</evidence>
<accession>A0A857MKT0</accession>
<evidence type="ECO:0000256" key="14">
    <source>
        <dbReference type="SAM" id="MobiDB-lite"/>
    </source>
</evidence>
<dbReference type="Gene3D" id="1.10.3810.10">
    <property type="entry name" value="Biosynthetic peptidoglycan transglycosylase-like"/>
    <property type="match status" value="1"/>
</dbReference>
<comment type="catalytic activity">
    <reaction evidence="13">
        <text>[GlcNAc-(1-&gt;4)-Mur2Ac(oyl-L-Ala-gamma-D-Glu-L-Lys-D-Ala-D-Ala)](n)-di-trans,octa-cis-undecaprenyl diphosphate + beta-D-GlcNAc-(1-&gt;4)-Mur2Ac(oyl-L-Ala-gamma-D-Glu-L-Lys-D-Ala-D-Ala)-di-trans,octa-cis-undecaprenyl diphosphate = [GlcNAc-(1-&gt;4)-Mur2Ac(oyl-L-Ala-gamma-D-Glu-L-Lys-D-Ala-D-Ala)](n+1)-di-trans,octa-cis-undecaprenyl diphosphate + di-trans,octa-cis-undecaprenyl diphosphate + H(+)</text>
        <dbReference type="Rhea" id="RHEA:23708"/>
        <dbReference type="Rhea" id="RHEA-COMP:9602"/>
        <dbReference type="Rhea" id="RHEA-COMP:9603"/>
        <dbReference type="ChEBI" id="CHEBI:15378"/>
        <dbReference type="ChEBI" id="CHEBI:58405"/>
        <dbReference type="ChEBI" id="CHEBI:60033"/>
        <dbReference type="ChEBI" id="CHEBI:78435"/>
        <dbReference type="EC" id="2.4.99.28"/>
    </reaction>
</comment>
<evidence type="ECO:0000256" key="2">
    <source>
        <dbReference type="ARBA" id="ARBA00007739"/>
    </source>
</evidence>
<dbReference type="NCBIfam" id="TIGR02074">
    <property type="entry name" value="PBP_1a_fam"/>
    <property type="match status" value="1"/>
</dbReference>
<keyword evidence="10" id="KW-0511">Multifunctional enzyme</keyword>
<evidence type="ECO:0000256" key="7">
    <source>
        <dbReference type="ARBA" id="ARBA00022801"/>
    </source>
</evidence>
<feature type="region of interest" description="Disordered" evidence="14">
    <location>
        <begin position="676"/>
        <end position="712"/>
    </location>
</feature>
<evidence type="ECO:0000256" key="12">
    <source>
        <dbReference type="ARBA" id="ARBA00034000"/>
    </source>
</evidence>
<feature type="transmembrane region" description="Helical" evidence="15">
    <location>
        <begin position="36"/>
        <end position="58"/>
    </location>
</feature>
<dbReference type="Gene3D" id="2.60.40.10">
    <property type="entry name" value="Immunoglobulins"/>
    <property type="match status" value="1"/>
</dbReference>
<dbReference type="Pfam" id="PF00905">
    <property type="entry name" value="Transpeptidase"/>
    <property type="match status" value="1"/>
</dbReference>
<comment type="similarity">
    <text evidence="2">In the N-terminal section; belongs to the glycosyltransferase 51 family.</text>
</comment>
<organism evidence="19 20">
    <name type="scientific">Candidatus Mycosynbacter amalyticus</name>
    <dbReference type="NCBI Taxonomy" id="2665156"/>
    <lineage>
        <taxon>Bacteria</taxon>
        <taxon>Candidatus Saccharimonadota</taxon>
        <taxon>Candidatus Saccharimonadota incertae sedis</taxon>
        <taxon>Candidatus Mycosynbacter</taxon>
    </lineage>
</organism>
<dbReference type="GO" id="GO:0009252">
    <property type="term" value="P:peptidoglycan biosynthetic process"/>
    <property type="evidence" value="ECO:0007669"/>
    <property type="project" value="UniProtKB-KW"/>
</dbReference>
<protein>
    <submittedName>
        <fullName evidence="19">PBP1A family penicillin-binding protein</fullName>
    </submittedName>
</protein>
<feature type="domain" description="Glycosyl transferase family 51" evidence="17">
    <location>
        <begin position="83"/>
        <end position="259"/>
    </location>
</feature>
<feature type="compositionally biased region" description="Basic and acidic residues" evidence="14">
    <location>
        <begin position="681"/>
        <end position="695"/>
    </location>
</feature>
<dbReference type="Proteomes" id="UP001059824">
    <property type="component" value="Chromosome"/>
</dbReference>
<proteinExistence type="inferred from homology"/>
<dbReference type="InterPro" id="IPR023346">
    <property type="entry name" value="Lysozyme-like_dom_sf"/>
</dbReference>
<evidence type="ECO:0000256" key="11">
    <source>
        <dbReference type="ARBA" id="ARBA00023316"/>
    </source>
</evidence>
<dbReference type="InterPro" id="IPR013783">
    <property type="entry name" value="Ig-like_fold"/>
</dbReference>
<evidence type="ECO:0000259" key="17">
    <source>
        <dbReference type="Pfam" id="PF00912"/>
    </source>
</evidence>
<dbReference type="InterPro" id="IPR001460">
    <property type="entry name" value="PCN-bd_Tpept"/>
</dbReference>
<comment type="catalytic activity">
    <reaction evidence="12">
        <text>Preferential cleavage: (Ac)2-L-Lys-D-Ala-|-D-Ala. Also transpeptidation of peptidyl-alanyl moieties that are N-acyl substituents of D-alanine.</text>
        <dbReference type="EC" id="3.4.16.4"/>
    </reaction>
</comment>
<feature type="compositionally biased region" description="Polar residues" evidence="14">
    <location>
        <begin position="696"/>
        <end position="712"/>
    </location>
</feature>
<dbReference type="Pfam" id="PF16640">
    <property type="entry name" value="Big_3_5"/>
    <property type="match status" value="1"/>
</dbReference>
<dbReference type="GO" id="GO:0008360">
    <property type="term" value="P:regulation of cell shape"/>
    <property type="evidence" value="ECO:0007669"/>
    <property type="project" value="UniProtKB-KW"/>
</dbReference>
<keyword evidence="6" id="KW-0808">Transferase</keyword>
<keyword evidence="15" id="KW-0812">Transmembrane</keyword>
<dbReference type="SUPFAM" id="SSF56601">
    <property type="entry name" value="beta-lactamase/transpeptidase-like"/>
    <property type="match status" value="1"/>
</dbReference>
<feature type="region of interest" description="Disordered" evidence="14">
    <location>
        <begin position="789"/>
        <end position="814"/>
    </location>
</feature>
<dbReference type="PANTHER" id="PTHR32282">
    <property type="entry name" value="BINDING PROTEIN TRANSPEPTIDASE, PUTATIVE-RELATED"/>
    <property type="match status" value="1"/>
</dbReference>